<keyword evidence="5" id="KW-0539">Nucleus</keyword>
<dbReference type="STRING" id="33114.A0A2G2XTA0"/>
<dbReference type="OrthoDB" id="71302at2759"/>
<reference evidence="8 9" key="1">
    <citation type="journal article" date="2017" name="Genome Biol.">
        <title>New reference genome sequences of hot pepper reveal the massive evolution of plant disease-resistance genes by retroduplication.</title>
        <authorList>
            <person name="Kim S."/>
            <person name="Park J."/>
            <person name="Yeom S.I."/>
            <person name="Kim Y.M."/>
            <person name="Seo E."/>
            <person name="Kim K.T."/>
            <person name="Kim M.S."/>
            <person name="Lee J.M."/>
            <person name="Cheong K."/>
            <person name="Shin H.S."/>
            <person name="Kim S.B."/>
            <person name="Han K."/>
            <person name="Lee J."/>
            <person name="Park M."/>
            <person name="Lee H.A."/>
            <person name="Lee H.Y."/>
            <person name="Lee Y."/>
            <person name="Oh S."/>
            <person name="Lee J.H."/>
            <person name="Choi E."/>
            <person name="Choi E."/>
            <person name="Lee S.E."/>
            <person name="Jeon J."/>
            <person name="Kim H."/>
            <person name="Choi G."/>
            <person name="Song H."/>
            <person name="Lee J."/>
            <person name="Lee S.C."/>
            <person name="Kwon J.K."/>
            <person name="Lee H.Y."/>
            <person name="Koo N."/>
            <person name="Hong Y."/>
            <person name="Kim R.W."/>
            <person name="Kang W.H."/>
            <person name="Huh J.H."/>
            <person name="Kang B.C."/>
            <person name="Yang T.J."/>
            <person name="Lee Y.H."/>
            <person name="Bennetzen J.L."/>
            <person name="Choi D."/>
        </authorList>
    </citation>
    <scope>NUCLEOTIDE SEQUENCE [LARGE SCALE GENOMIC DNA]</scope>
    <source>
        <strain evidence="9">cv. PBC81</strain>
    </source>
</reference>
<dbReference type="EMBL" id="MLFT02000001">
    <property type="protein sequence ID" value="PHT60601.1"/>
    <property type="molecule type" value="Genomic_DNA"/>
</dbReference>
<dbReference type="PANTHER" id="PTHR45855:SF12">
    <property type="entry name" value="TRANSCRIPTION FACTOR PIF7-LIKE ISOFORM X1"/>
    <property type="match status" value="1"/>
</dbReference>
<dbReference type="InterPro" id="IPR036638">
    <property type="entry name" value="HLH_DNA-bd_sf"/>
</dbReference>
<dbReference type="Gene3D" id="4.10.280.10">
    <property type="entry name" value="Helix-loop-helix DNA-binding domain"/>
    <property type="match status" value="1"/>
</dbReference>
<evidence type="ECO:0000313" key="9">
    <source>
        <dbReference type="Proteomes" id="UP000224567"/>
    </source>
</evidence>
<keyword evidence="3" id="KW-0238">DNA-binding</keyword>
<evidence type="ECO:0000256" key="3">
    <source>
        <dbReference type="ARBA" id="ARBA00023125"/>
    </source>
</evidence>
<keyword evidence="2" id="KW-0805">Transcription regulation</keyword>
<comment type="subcellular location">
    <subcellularLocation>
        <location evidence="1">Nucleus</location>
    </subcellularLocation>
</comment>
<feature type="domain" description="BHLH" evidence="7">
    <location>
        <begin position="79"/>
        <end position="128"/>
    </location>
</feature>
<accession>A0A2G2XTA0</accession>
<gene>
    <name evidence="8" type="ORF">CQW23_02964</name>
</gene>
<dbReference type="SUPFAM" id="SSF47459">
    <property type="entry name" value="HLH, helix-loop-helix DNA-binding domain"/>
    <property type="match status" value="1"/>
</dbReference>
<dbReference type="PROSITE" id="PS50888">
    <property type="entry name" value="BHLH"/>
    <property type="match status" value="1"/>
</dbReference>
<dbReference type="SMART" id="SM00353">
    <property type="entry name" value="HLH"/>
    <property type="match status" value="1"/>
</dbReference>
<feature type="region of interest" description="Disordered" evidence="6">
    <location>
        <begin position="36"/>
        <end position="92"/>
    </location>
</feature>
<proteinExistence type="predicted"/>
<evidence type="ECO:0000256" key="1">
    <source>
        <dbReference type="ARBA" id="ARBA00004123"/>
    </source>
</evidence>
<dbReference type="Proteomes" id="UP000224567">
    <property type="component" value="Unassembled WGS sequence"/>
</dbReference>
<dbReference type="GO" id="GO:0046983">
    <property type="term" value="F:protein dimerization activity"/>
    <property type="evidence" value="ECO:0007669"/>
    <property type="project" value="InterPro"/>
</dbReference>
<name>A0A2G2XTA0_CAPBA</name>
<dbReference type="InterPro" id="IPR011598">
    <property type="entry name" value="bHLH_dom"/>
</dbReference>
<reference evidence="9" key="2">
    <citation type="journal article" date="2017" name="J. Anim. Genet.">
        <title>Multiple reference genome sequences of hot pepper reveal the massive evolution of plant disease resistance genes by retroduplication.</title>
        <authorList>
            <person name="Kim S."/>
            <person name="Park J."/>
            <person name="Yeom S.-I."/>
            <person name="Kim Y.-M."/>
            <person name="Seo E."/>
            <person name="Kim K.-T."/>
            <person name="Kim M.-S."/>
            <person name="Lee J.M."/>
            <person name="Cheong K."/>
            <person name="Shin H.-S."/>
            <person name="Kim S.-B."/>
            <person name="Han K."/>
            <person name="Lee J."/>
            <person name="Park M."/>
            <person name="Lee H.-A."/>
            <person name="Lee H.-Y."/>
            <person name="Lee Y."/>
            <person name="Oh S."/>
            <person name="Lee J.H."/>
            <person name="Choi E."/>
            <person name="Choi E."/>
            <person name="Lee S.E."/>
            <person name="Jeon J."/>
            <person name="Kim H."/>
            <person name="Choi G."/>
            <person name="Song H."/>
            <person name="Lee J."/>
            <person name="Lee S.-C."/>
            <person name="Kwon J.-K."/>
            <person name="Lee H.-Y."/>
            <person name="Koo N."/>
            <person name="Hong Y."/>
            <person name="Kim R.W."/>
            <person name="Kang W.-H."/>
            <person name="Huh J.H."/>
            <person name="Kang B.-C."/>
            <person name="Yang T.-J."/>
            <person name="Lee Y.-H."/>
            <person name="Bennetzen J.L."/>
            <person name="Choi D."/>
        </authorList>
    </citation>
    <scope>NUCLEOTIDE SEQUENCE [LARGE SCALE GENOMIC DNA]</scope>
    <source>
        <strain evidence="9">cv. PBC81</strain>
    </source>
</reference>
<dbReference type="Pfam" id="PF00010">
    <property type="entry name" value="HLH"/>
    <property type="match status" value="1"/>
</dbReference>
<keyword evidence="9" id="KW-1185">Reference proteome</keyword>
<feature type="compositionally biased region" description="Polar residues" evidence="6">
    <location>
        <begin position="63"/>
        <end position="76"/>
    </location>
</feature>
<organism evidence="8 9">
    <name type="scientific">Capsicum baccatum</name>
    <name type="common">Peruvian pepper</name>
    <dbReference type="NCBI Taxonomy" id="33114"/>
    <lineage>
        <taxon>Eukaryota</taxon>
        <taxon>Viridiplantae</taxon>
        <taxon>Streptophyta</taxon>
        <taxon>Embryophyta</taxon>
        <taxon>Tracheophyta</taxon>
        <taxon>Spermatophyta</taxon>
        <taxon>Magnoliopsida</taxon>
        <taxon>eudicotyledons</taxon>
        <taxon>Gunneridae</taxon>
        <taxon>Pentapetalae</taxon>
        <taxon>asterids</taxon>
        <taxon>lamiids</taxon>
        <taxon>Solanales</taxon>
        <taxon>Solanaceae</taxon>
        <taxon>Solanoideae</taxon>
        <taxon>Capsiceae</taxon>
        <taxon>Capsicum</taxon>
    </lineage>
</organism>
<evidence type="ECO:0000256" key="5">
    <source>
        <dbReference type="ARBA" id="ARBA00023242"/>
    </source>
</evidence>
<dbReference type="PANTHER" id="PTHR45855">
    <property type="entry name" value="TRANSCRIPTION FACTOR PIF1-RELATED"/>
    <property type="match status" value="1"/>
</dbReference>
<protein>
    <submittedName>
        <fullName evidence="8">Transcription factor ALC</fullName>
    </submittedName>
</protein>
<comment type="caution">
    <text evidence="8">The sequence shown here is derived from an EMBL/GenBank/DDBJ whole genome shotgun (WGS) entry which is preliminary data.</text>
</comment>
<dbReference type="AlphaFoldDB" id="A0A2G2XTA0"/>
<evidence type="ECO:0000256" key="6">
    <source>
        <dbReference type="SAM" id="MobiDB-lite"/>
    </source>
</evidence>
<evidence type="ECO:0000259" key="7">
    <source>
        <dbReference type="PROSITE" id="PS50888"/>
    </source>
</evidence>
<evidence type="ECO:0000256" key="2">
    <source>
        <dbReference type="ARBA" id="ARBA00023015"/>
    </source>
</evidence>
<dbReference type="GO" id="GO:0003677">
    <property type="term" value="F:DNA binding"/>
    <property type="evidence" value="ECO:0007669"/>
    <property type="project" value="UniProtKB-KW"/>
</dbReference>
<sequence length="279" mass="31551">MKTILALLDALSRDLARANASLKKIHSDVVTMRERLDRMESRRNSRVFPPETLLPMTNPPRQPHNTTSQAPNSPQNREQDRPLPPQVDQRRRDRINGKMKALQKLVPNANKASMLEEVIKYLKQLQAQVQLITSARNMEQQMMMMSLGMQPHIQMPLLARMLNNMTANLPRAPYHSLTTTPLFYPTSSIPNLCPPFISPAFAMTSSIPNGDSISSTVTKSAAAPNIANTSFPFNHPYSAFLSQSMKVEFNNEMASQYQSMQTRNSKFNQENINIQGQKE</sequence>
<evidence type="ECO:0000313" key="8">
    <source>
        <dbReference type="EMBL" id="PHT60601.1"/>
    </source>
</evidence>
<evidence type="ECO:0000256" key="4">
    <source>
        <dbReference type="ARBA" id="ARBA00023163"/>
    </source>
</evidence>
<dbReference type="GO" id="GO:0005634">
    <property type="term" value="C:nucleus"/>
    <property type="evidence" value="ECO:0007669"/>
    <property type="project" value="UniProtKB-SubCell"/>
</dbReference>
<dbReference type="InterPro" id="IPR031066">
    <property type="entry name" value="bHLH_ALC-like_plant"/>
</dbReference>
<keyword evidence="4" id="KW-0804">Transcription</keyword>